<dbReference type="EMBL" id="MVDD01000002">
    <property type="protein sequence ID" value="PKQ64832.1"/>
    <property type="molecule type" value="Genomic_DNA"/>
</dbReference>
<protein>
    <submittedName>
        <fullName evidence="1">Uncharacterized protein</fullName>
    </submittedName>
</protein>
<evidence type="ECO:0000313" key="2">
    <source>
        <dbReference type="Proteomes" id="UP000233535"/>
    </source>
</evidence>
<evidence type="ECO:0000313" key="1">
    <source>
        <dbReference type="EMBL" id="PKQ64832.1"/>
    </source>
</evidence>
<name>A0A2N3I3F0_9BACT</name>
<dbReference type="RefSeq" id="WP_101259929.1">
    <property type="nucleotide sequence ID" value="NZ_MVDD01000002.1"/>
</dbReference>
<reference evidence="1 2" key="1">
    <citation type="journal article" date="2017" name="Front. Microbiol.">
        <title>Labilibaculum manganireducens gen. nov., sp. nov. and Labilibaculum filiforme sp. nov., Novel Bacteroidetes Isolated from Subsurface Sediments of the Baltic Sea.</title>
        <authorList>
            <person name="Vandieken V."/>
            <person name="Marshall I.P."/>
            <person name="Niemann H."/>
            <person name="Engelen B."/>
            <person name="Cypionka H."/>
        </authorList>
    </citation>
    <scope>NUCLEOTIDE SEQUENCE [LARGE SCALE GENOMIC DNA]</scope>
    <source>
        <strain evidence="1 2">59.16B</strain>
    </source>
</reference>
<dbReference type="OrthoDB" id="1123496at2"/>
<comment type="caution">
    <text evidence="1">The sequence shown here is derived from an EMBL/GenBank/DDBJ whole genome shotgun (WGS) entry which is preliminary data.</text>
</comment>
<organism evidence="1 2">
    <name type="scientific">Labilibaculum filiforme</name>
    <dbReference type="NCBI Taxonomy" id="1940526"/>
    <lineage>
        <taxon>Bacteria</taxon>
        <taxon>Pseudomonadati</taxon>
        <taxon>Bacteroidota</taxon>
        <taxon>Bacteroidia</taxon>
        <taxon>Marinilabiliales</taxon>
        <taxon>Marinifilaceae</taxon>
        <taxon>Labilibaculum</taxon>
    </lineage>
</organism>
<accession>A0A2N3I3F0</accession>
<dbReference type="Proteomes" id="UP000233535">
    <property type="component" value="Unassembled WGS sequence"/>
</dbReference>
<proteinExistence type="predicted"/>
<dbReference type="AlphaFoldDB" id="A0A2N3I3F0"/>
<sequence>MIPKLSYKTRTTEVNSTSENLGLTYKKQNIKEDNYLTDLFTNLQNKSDLLRTAINRSKAESNLDAKDVMRDEKVQALYYLLLGAMHNPNAAISAPAAKLYDVFIKYGLKMTQKSYMIESSLVESMLEDYEAVDLQADIAAVLGCAELIAHIETAQNDFKTANIAWEEAKSKEGLTVSATKIKKEIITFINDNIVVYLKAMNLAKNAVYGELAQNVSQIINDTNQSVKRRTKMGEEVVAD</sequence>
<keyword evidence="2" id="KW-1185">Reference proteome</keyword>
<dbReference type="Pfam" id="PF19775">
    <property type="entry name" value="DUF6261"/>
    <property type="match status" value="1"/>
</dbReference>
<gene>
    <name evidence="1" type="ORF">BZG02_02990</name>
</gene>
<dbReference type="InterPro" id="IPR046228">
    <property type="entry name" value="DUF6261"/>
</dbReference>